<dbReference type="EMBL" id="GBXM01006825">
    <property type="protein sequence ID" value="JAI01753.1"/>
    <property type="molecule type" value="Transcribed_RNA"/>
</dbReference>
<evidence type="ECO:0000313" key="1">
    <source>
        <dbReference type="EMBL" id="JAI01753.1"/>
    </source>
</evidence>
<reference evidence="1" key="1">
    <citation type="submission" date="2014-11" db="EMBL/GenBank/DDBJ databases">
        <authorList>
            <person name="Amaro Gonzalez C."/>
        </authorList>
    </citation>
    <scope>NUCLEOTIDE SEQUENCE</scope>
</reference>
<protein>
    <submittedName>
        <fullName evidence="1">Uncharacterized protein</fullName>
    </submittedName>
</protein>
<name>A0A0E9XGB7_ANGAN</name>
<accession>A0A0E9XGB7</accession>
<reference evidence="1" key="2">
    <citation type="journal article" date="2015" name="Fish Shellfish Immunol.">
        <title>Early steps in the European eel (Anguilla anguilla)-Vibrio vulnificus interaction in the gills: Role of the RtxA13 toxin.</title>
        <authorList>
            <person name="Callol A."/>
            <person name="Pajuelo D."/>
            <person name="Ebbesson L."/>
            <person name="Teles M."/>
            <person name="MacKenzie S."/>
            <person name="Amaro C."/>
        </authorList>
    </citation>
    <scope>NUCLEOTIDE SEQUENCE</scope>
</reference>
<dbReference type="AlphaFoldDB" id="A0A0E9XGB7"/>
<organism evidence="1">
    <name type="scientific">Anguilla anguilla</name>
    <name type="common">European freshwater eel</name>
    <name type="synonym">Muraena anguilla</name>
    <dbReference type="NCBI Taxonomy" id="7936"/>
    <lineage>
        <taxon>Eukaryota</taxon>
        <taxon>Metazoa</taxon>
        <taxon>Chordata</taxon>
        <taxon>Craniata</taxon>
        <taxon>Vertebrata</taxon>
        <taxon>Euteleostomi</taxon>
        <taxon>Actinopterygii</taxon>
        <taxon>Neopterygii</taxon>
        <taxon>Teleostei</taxon>
        <taxon>Anguilliformes</taxon>
        <taxon>Anguillidae</taxon>
        <taxon>Anguilla</taxon>
    </lineage>
</organism>
<proteinExistence type="predicted"/>
<sequence>MGKMRNSILSIALHTHCFCSQFTFELLGS</sequence>